<evidence type="ECO:0000313" key="3">
    <source>
        <dbReference type="Proteomes" id="UP001259803"/>
    </source>
</evidence>
<dbReference type="Proteomes" id="UP001259803">
    <property type="component" value="Unassembled WGS sequence"/>
</dbReference>
<evidence type="ECO:0008006" key="4">
    <source>
        <dbReference type="Google" id="ProtNLM"/>
    </source>
</evidence>
<evidence type="ECO:0000256" key="1">
    <source>
        <dbReference type="SAM" id="Phobius"/>
    </source>
</evidence>
<protein>
    <recommendedName>
        <fullName evidence="4">SMODS and SLOG-associating 2TM effector domain-containing protein</fullName>
    </recommendedName>
</protein>
<evidence type="ECO:0000313" key="2">
    <source>
        <dbReference type="EMBL" id="MDT0576023.1"/>
    </source>
</evidence>
<accession>A0ABU2ZHE2</accession>
<keyword evidence="3" id="KW-1185">Reference proteome</keyword>
<keyword evidence="1" id="KW-1133">Transmembrane helix</keyword>
<proteinExistence type="predicted"/>
<dbReference type="RefSeq" id="WP_311340599.1">
    <property type="nucleotide sequence ID" value="NZ_JAVRHS010000004.1"/>
</dbReference>
<feature type="transmembrane region" description="Helical" evidence="1">
    <location>
        <begin position="75"/>
        <end position="93"/>
    </location>
</feature>
<organism evidence="2 3">
    <name type="scientific">Croceicoccus esteveae</name>
    <dbReference type="NCBI Taxonomy" id="3075597"/>
    <lineage>
        <taxon>Bacteria</taxon>
        <taxon>Pseudomonadati</taxon>
        <taxon>Pseudomonadota</taxon>
        <taxon>Alphaproteobacteria</taxon>
        <taxon>Sphingomonadales</taxon>
        <taxon>Erythrobacteraceae</taxon>
        <taxon>Croceicoccus</taxon>
    </lineage>
</organism>
<gene>
    <name evidence="2" type="ORF">RM533_07465</name>
</gene>
<comment type="caution">
    <text evidence="2">The sequence shown here is derived from an EMBL/GenBank/DDBJ whole genome shotgun (WGS) entry which is preliminary data.</text>
</comment>
<sequence>MARPFAMDSLNRIFQPQPVEQWELPDEQNEHRAERKRLSENHYIRAQAMAAWLLATLVAINGGALATNLVSVSDATPFVSGIILAVLSGFASWQEAQDRSGLHYLESLPAGRTTAFGLKLKRKWQWRGPASGVAAKLLNWLSSGAFVIGCMMLSR</sequence>
<keyword evidence="1" id="KW-0472">Membrane</keyword>
<keyword evidence="1" id="KW-0812">Transmembrane</keyword>
<dbReference type="EMBL" id="JAVRHS010000004">
    <property type="protein sequence ID" value="MDT0576023.1"/>
    <property type="molecule type" value="Genomic_DNA"/>
</dbReference>
<reference evidence="2 3" key="1">
    <citation type="submission" date="2023-09" db="EMBL/GenBank/DDBJ databases">
        <authorList>
            <person name="Rey-Velasco X."/>
        </authorList>
    </citation>
    <scope>NUCLEOTIDE SEQUENCE [LARGE SCALE GENOMIC DNA]</scope>
    <source>
        <strain evidence="2 3">F390</strain>
    </source>
</reference>
<feature type="transmembrane region" description="Helical" evidence="1">
    <location>
        <begin position="46"/>
        <end position="69"/>
    </location>
</feature>
<name>A0ABU2ZHE2_9SPHN</name>